<keyword evidence="3" id="KW-1185">Reference proteome</keyword>
<feature type="compositionally biased region" description="Basic and acidic residues" evidence="1">
    <location>
        <begin position="287"/>
        <end position="314"/>
    </location>
</feature>
<feature type="compositionally biased region" description="Basic and acidic residues" evidence="1">
    <location>
        <begin position="55"/>
        <end position="66"/>
    </location>
</feature>
<accession>A0AA48L5N2</accession>
<dbReference type="RefSeq" id="XP_060457677.1">
    <property type="nucleotide sequence ID" value="XM_060601155.1"/>
</dbReference>
<evidence type="ECO:0000313" key="3">
    <source>
        <dbReference type="Proteomes" id="UP001233271"/>
    </source>
</evidence>
<feature type="compositionally biased region" description="Low complexity" evidence="1">
    <location>
        <begin position="109"/>
        <end position="120"/>
    </location>
</feature>
<proteinExistence type="predicted"/>
<feature type="compositionally biased region" description="Basic and acidic residues" evidence="1">
    <location>
        <begin position="369"/>
        <end position="383"/>
    </location>
</feature>
<feature type="region of interest" description="Disordered" evidence="1">
    <location>
        <begin position="109"/>
        <end position="159"/>
    </location>
</feature>
<evidence type="ECO:0000256" key="1">
    <source>
        <dbReference type="SAM" id="MobiDB-lite"/>
    </source>
</evidence>
<feature type="region of interest" description="Disordered" evidence="1">
    <location>
        <begin position="197"/>
        <end position="254"/>
    </location>
</feature>
<organism evidence="2 3">
    <name type="scientific">Cutaneotrichosporon cavernicola</name>
    <dbReference type="NCBI Taxonomy" id="279322"/>
    <lineage>
        <taxon>Eukaryota</taxon>
        <taxon>Fungi</taxon>
        <taxon>Dikarya</taxon>
        <taxon>Basidiomycota</taxon>
        <taxon>Agaricomycotina</taxon>
        <taxon>Tremellomycetes</taxon>
        <taxon>Trichosporonales</taxon>
        <taxon>Trichosporonaceae</taxon>
        <taxon>Cutaneotrichosporon</taxon>
    </lineage>
</organism>
<feature type="compositionally biased region" description="Low complexity" evidence="1">
    <location>
        <begin position="129"/>
        <end position="149"/>
    </location>
</feature>
<dbReference type="EMBL" id="AP028216">
    <property type="protein sequence ID" value="BEI92412.1"/>
    <property type="molecule type" value="Genomic_DNA"/>
</dbReference>
<protein>
    <submittedName>
        <fullName evidence="2">Uncharacterized protein</fullName>
    </submittedName>
</protein>
<dbReference type="GeneID" id="85496282"/>
<name>A0AA48L5N2_9TREE</name>
<feature type="region of interest" description="Disordered" evidence="1">
    <location>
        <begin position="347"/>
        <end position="390"/>
    </location>
</feature>
<evidence type="ECO:0000313" key="2">
    <source>
        <dbReference type="EMBL" id="BEI92412.1"/>
    </source>
</evidence>
<feature type="compositionally biased region" description="Basic and acidic residues" evidence="1">
    <location>
        <begin position="197"/>
        <end position="209"/>
    </location>
</feature>
<feature type="compositionally biased region" description="Basic and acidic residues" evidence="1">
    <location>
        <begin position="30"/>
        <end position="43"/>
    </location>
</feature>
<feature type="region of interest" description="Disordered" evidence="1">
    <location>
        <begin position="1"/>
        <end position="90"/>
    </location>
</feature>
<sequence>MSQQHTPLRPQPQSNQSSPSVYSQPGGTPDHTHKPSRLRDKILHNLPTGDTPPRPSRDLFADERKQRQQAMLLLSRDKMELNNPSTVDSKWTNYNIKRKDPNEMRAIQAARRTQRYAAQQTNPPDSKESSASTSRPSSATPTSNNPAPAHWVTSLRTGSPEQVSPAFLAAMKRMSVASSSSGVDAITLQRVREAIHSRDEGHQPERLSQETEVQTHPARPRRRYSDRRGPDAHDPTLVSDEPSTSFNPYVPSERYRYPDEVNPYATERYGDLDVRLDMRRLGRVGHRSAEEPEVGHSFQSKDKGQKDTKGKGMRKSWERLRKAVGLVDPDKAIAQTCAPEGWENWEEVRTEGRVPSSTDPYGASARFSGEPDHAKQPNYERKGSASSLFSLGGSRKVKDRREVPFMEPLYVPTDRNERIAMGPTLAHTPRDWKMNDGHVTRMRAGSPVADSLRHGMVDERARRGESPPPKDGPVRRLVRRASGPLRRTLSKISLKSKKSTENLTGGEDFFLPSPTALGPARPERHSCYLACVSSLIEDVHKFDECFCDCPGCRPQERRRPQWSQ</sequence>
<feature type="compositionally biased region" description="Low complexity" evidence="1">
    <location>
        <begin position="11"/>
        <end position="25"/>
    </location>
</feature>
<feature type="region of interest" description="Disordered" evidence="1">
    <location>
        <begin position="286"/>
        <end position="314"/>
    </location>
</feature>
<dbReference type="Proteomes" id="UP001233271">
    <property type="component" value="Chromosome 5"/>
</dbReference>
<reference evidence="2" key="1">
    <citation type="journal article" date="2023" name="BMC Genomics">
        <title>Chromosome-level genome assemblies of Cutaneotrichosporon spp. (Trichosporonales, Basidiomycota) reveal imbalanced evolution between nucleotide sequences and chromosome synteny.</title>
        <authorList>
            <person name="Kobayashi Y."/>
            <person name="Kayamori A."/>
            <person name="Aoki K."/>
            <person name="Shiwa Y."/>
            <person name="Matsutani M."/>
            <person name="Fujita N."/>
            <person name="Sugita T."/>
            <person name="Iwasaki W."/>
            <person name="Tanaka N."/>
            <person name="Takashima M."/>
        </authorList>
    </citation>
    <scope>NUCLEOTIDE SEQUENCE</scope>
    <source>
        <strain evidence="2">HIS019</strain>
    </source>
</reference>
<gene>
    <name evidence="2" type="ORF">CcaverHIS019_0500400</name>
</gene>
<dbReference type="KEGG" id="ccac:CcaHIS019_0500400"/>
<dbReference type="AlphaFoldDB" id="A0AA48L5N2"/>